<evidence type="ECO:0000313" key="2">
    <source>
        <dbReference type="Proteomes" id="UP000322294"/>
    </source>
</evidence>
<reference evidence="1 2" key="1">
    <citation type="submission" date="2019-07" db="EMBL/GenBank/DDBJ databases">
        <title>Genomic Encyclopedia of Type Strains, Phase I: the one thousand microbial genomes (KMG-I) project.</title>
        <authorList>
            <person name="Kyrpides N."/>
        </authorList>
    </citation>
    <scope>NUCLEOTIDE SEQUENCE [LARGE SCALE GENOMIC DNA]</scope>
    <source>
        <strain evidence="1 2">DSM 16647</strain>
    </source>
</reference>
<dbReference type="InterPro" id="IPR015942">
    <property type="entry name" value="Asp/Glu/hydantoin_racemase"/>
</dbReference>
<name>A0A5S5AG54_9FIRM</name>
<dbReference type="PROSITE" id="PS00924">
    <property type="entry name" value="ASP_GLU_RACEMASE_2"/>
    <property type="match status" value="1"/>
</dbReference>
<dbReference type="AlphaFoldDB" id="A0A5S5AG54"/>
<dbReference type="Proteomes" id="UP000322294">
    <property type="component" value="Unassembled WGS sequence"/>
</dbReference>
<proteinExistence type="predicted"/>
<dbReference type="InterPro" id="IPR001920">
    <property type="entry name" value="Asp/Glu_race"/>
</dbReference>
<organism evidence="1 2">
    <name type="scientific">Thermosediminibacter litoriperuensis</name>
    <dbReference type="NCBI Taxonomy" id="291989"/>
    <lineage>
        <taxon>Bacteria</taxon>
        <taxon>Bacillati</taxon>
        <taxon>Bacillota</taxon>
        <taxon>Clostridia</taxon>
        <taxon>Thermosediminibacterales</taxon>
        <taxon>Thermosediminibacteraceae</taxon>
        <taxon>Thermosediminibacter</taxon>
    </lineage>
</organism>
<dbReference type="SUPFAM" id="SSF53681">
    <property type="entry name" value="Aspartate/glutamate racemase"/>
    <property type="match status" value="1"/>
</dbReference>
<keyword evidence="2" id="KW-1185">Reference proteome</keyword>
<sequence length="219" mass="24251">MSVPSGPFGVIAGTPVDTEMGVDFIRKRGFEAVGKPLASSPEEQNILQYQKADALTRKVIAIIGDFQKLNIRKVMIYCNSLSAAIDLELVRQKCSGTNIVTPLQVYRNLASRYRRLMIWAANGRCLETIEKILYENNPAIQIIGVSLLPVINAIENLDRPEAIVDKFNLAGLVLKGFNPEGLVLGCTHLPYLREKLEEELSVPVIDPAEGMLWDPVFAD</sequence>
<dbReference type="EMBL" id="VNHO01000033">
    <property type="protein sequence ID" value="TYP49243.1"/>
    <property type="molecule type" value="Genomic_DNA"/>
</dbReference>
<gene>
    <name evidence="1" type="ORF">LZ11_02210</name>
</gene>
<dbReference type="Pfam" id="PF01177">
    <property type="entry name" value="Asp_Glu_race"/>
    <property type="match status" value="1"/>
</dbReference>
<protein>
    <submittedName>
        <fullName evidence="1">Glutamate racemase</fullName>
    </submittedName>
</protein>
<dbReference type="InterPro" id="IPR033134">
    <property type="entry name" value="Asp/Glu_racemase_AS_2"/>
</dbReference>
<evidence type="ECO:0000313" key="1">
    <source>
        <dbReference type="EMBL" id="TYP49243.1"/>
    </source>
</evidence>
<accession>A0A5S5AG54</accession>
<comment type="caution">
    <text evidence="1">The sequence shown here is derived from an EMBL/GenBank/DDBJ whole genome shotgun (WGS) entry which is preliminary data.</text>
</comment>
<dbReference type="GO" id="GO:0047661">
    <property type="term" value="F:amino-acid racemase activity"/>
    <property type="evidence" value="ECO:0007669"/>
    <property type="project" value="InterPro"/>
</dbReference>
<dbReference type="Gene3D" id="3.40.50.1860">
    <property type="match status" value="2"/>
</dbReference>